<dbReference type="AlphaFoldDB" id="A0A0K2V3C6"/>
<dbReference type="EMBL" id="HACA01027100">
    <property type="protein sequence ID" value="CDW44461.1"/>
    <property type="molecule type" value="Transcribed_RNA"/>
</dbReference>
<evidence type="ECO:0000313" key="1">
    <source>
        <dbReference type="EMBL" id="CDW44461.1"/>
    </source>
</evidence>
<feature type="non-terminal residue" evidence="1">
    <location>
        <position position="1"/>
    </location>
</feature>
<protein>
    <submittedName>
        <fullName evidence="1">Uncharacterized protein</fullName>
    </submittedName>
</protein>
<proteinExistence type="predicted"/>
<name>A0A0K2V3C6_LEPSM</name>
<sequence length="70" mass="8206">KLIFEYQKFADQGYLATFIPKLVHLDYFRWIAVEGITYEAPYRNVEYLKSSISKVLGNYSENKTTKDCTS</sequence>
<accession>A0A0K2V3C6</accession>
<organism evidence="1">
    <name type="scientific">Lepeophtheirus salmonis</name>
    <name type="common">Salmon louse</name>
    <name type="synonym">Caligus salmonis</name>
    <dbReference type="NCBI Taxonomy" id="72036"/>
    <lineage>
        <taxon>Eukaryota</taxon>
        <taxon>Metazoa</taxon>
        <taxon>Ecdysozoa</taxon>
        <taxon>Arthropoda</taxon>
        <taxon>Crustacea</taxon>
        <taxon>Multicrustacea</taxon>
        <taxon>Hexanauplia</taxon>
        <taxon>Copepoda</taxon>
        <taxon>Siphonostomatoida</taxon>
        <taxon>Caligidae</taxon>
        <taxon>Lepeophtheirus</taxon>
    </lineage>
</organism>
<reference evidence="1" key="1">
    <citation type="submission" date="2014-05" db="EMBL/GenBank/DDBJ databases">
        <authorList>
            <person name="Chronopoulou M."/>
        </authorList>
    </citation>
    <scope>NUCLEOTIDE SEQUENCE</scope>
    <source>
        <tissue evidence="1">Whole organism</tissue>
    </source>
</reference>